<evidence type="ECO:0000313" key="2">
    <source>
        <dbReference type="EMBL" id="BAC06260.1"/>
    </source>
</evidence>
<name>Q8S0J5_ORYSJ</name>
<reference evidence="1" key="2">
    <citation type="journal article" date="2002" name="Nature">
        <title>The genome sequence and structure of rice chromosome 1.</title>
        <authorList>
            <person name="Sasaki T."/>
            <person name="Matsumoto T."/>
            <person name="Yamamoto K."/>
            <person name="Sakata K."/>
            <person name="Baba T."/>
            <person name="Katayose Y."/>
            <person name="Wu J."/>
            <person name="Niimura Y."/>
            <person name="Cheng Z."/>
            <person name="Nagamura Y."/>
            <person name="Antonio B.A."/>
            <person name="Kanamori H."/>
            <person name="Hosokawa S."/>
            <person name="Masukawa M."/>
            <person name="Arikawa K."/>
            <person name="Chiden Y."/>
            <person name="Hayashi M."/>
            <person name="Okamoto M."/>
            <person name="Ando T."/>
            <person name="Aoki H."/>
            <person name="Arita K."/>
            <person name="Hamada M."/>
            <person name="Harada C."/>
            <person name="Hijishita S."/>
            <person name="Honda M."/>
            <person name="Ichikawa Y."/>
            <person name="Idonuma A."/>
            <person name="Iijima M."/>
            <person name="Ikeda M."/>
            <person name="Ikeno M."/>
            <person name="Itoh S."/>
            <person name="Itoh T."/>
            <person name="Itoh Y."/>
            <person name="Itoh Y."/>
            <person name="Iwabuchi A."/>
            <person name="Kamiya K."/>
            <person name="Karasawa W."/>
            <person name="Katagiri S."/>
            <person name="Kikuta A."/>
            <person name="Kobayashi N."/>
            <person name="Kono I."/>
            <person name="Machita K."/>
            <person name="Maehara T."/>
            <person name="Mizuno H."/>
            <person name="Mizubayashi T."/>
            <person name="Mukai Y."/>
            <person name="Nagasaki H."/>
            <person name="Nakashima M."/>
            <person name="Nakama Y."/>
            <person name="Nakamichi Y."/>
            <person name="Nakamura M."/>
            <person name="Namiki N."/>
            <person name="Negishi M."/>
            <person name="Ohta I."/>
            <person name="Ono N."/>
            <person name="Saji S."/>
            <person name="Sakai K."/>
            <person name="Shibata M."/>
            <person name="Shimokawa T."/>
            <person name="Shomura A."/>
            <person name="Song J."/>
            <person name="Takazaki Y."/>
            <person name="Terasawa K."/>
            <person name="Tsuji K."/>
            <person name="Waki K."/>
            <person name="Yamagata H."/>
            <person name="Yamane H."/>
            <person name="Yoshiki S."/>
            <person name="Yoshihara R."/>
            <person name="Yukawa K."/>
            <person name="Zhong H."/>
            <person name="Iwama H."/>
            <person name="Endo T."/>
            <person name="Ito H."/>
            <person name="Hahn J.H."/>
            <person name="Kim H.I."/>
            <person name="Eun M.Y."/>
            <person name="Yano M."/>
            <person name="Jiang J."/>
            <person name="Gojobori T."/>
        </authorList>
    </citation>
    <scope>NUCLEOTIDE SEQUENCE</scope>
</reference>
<dbReference type="Proteomes" id="UP000817658">
    <property type="component" value="Chromosome 1"/>
</dbReference>
<sequence>MVVFFARNQSQAKSNQSFTLHLSSSSQDNQSTCITCCSQDFLDVIIPKTLDLRPWMTGKVTTRRVQTSGTRISFCRINSDIRDDSLAGHRSKNAHQWFTERQLHIVMELQTFSR</sequence>
<dbReference type="EMBL" id="AP003407">
    <property type="protein sequence ID" value="BAB90218.1"/>
    <property type="molecule type" value="Genomic_DNA"/>
</dbReference>
<evidence type="ECO:0000313" key="1">
    <source>
        <dbReference type="EMBL" id="BAB90218.1"/>
    </source>
</evidence>
<dbReference type="EMBL" id="AP003316">
    <property type="protein sequence ID" value="BAC06260.1"/>
    <property type="molecule type" value="Genomic_DNA"/>
</dbReference>
<accession>Q7F437</accession>
<organism evidence="2">
    <name type="scientific">Oryza sativa subsp. japonica</name>
    <name type="common">Rice</name>
    <dbReference type="NCBI Taxonomy" id="39947"/>
    <lineage>
        <taxon>Eukaryota</taxon>
        <taxon>Viridiplantae</taxon>
        <taxon>Streptophyta</taxon>
        <taxon>Embryophyta</taxon>
        <taxon>Tracheophyta</taxon>
        <taxon>Spermatophyta</taxon>
        <taxon>Magnoliopsida</taxon>
        <taxon>Liliopsida</taxon>
        <taxon>Poales</taxon>
        <taxon>Poaceae</taxon>
        <taxon>BOP clade</taxon>
        <taxon>Oryzoideae</taxon>
        <taxon>Oryzeae</taxon>
        <taxon>Oryzinae</taxon>
        <taxon>Oryza</taxon>
        <taxon>Oryza sativa</taxon>
    </lineage>
</organism>
<gene>
    <name evidence="2" type="primary">P0696G06.17</name>
    <name evidence="1" type="ORF">B1078G07.54</name>
</gene>
<proteinExistence type="predicted"/>
<protein>
    <submittedName>
        <fullName evidence="2">p0696G06.17 protein</fullName>
    </submittedName>
</protein>
<reference evidence="2" key="1">
    <citation type="submission" date="2001-02" db="EMBL/GenBank/DDBJ databases">
        <title>Oryza sativa nipponbare(GA3) genomic DNA, chromosome 1, PAC clone:P0696G06.</title>
        <authorList>
            <person name="Sasaki T."/>
            <person name="Matsumoto T."/>
            <person name="Yamamoto K."/>
        </authorList>
    </citation>
    <scope>NUCLEOTIDE SEQUENCE</scope>
</reference>
<accession>Q8S0J5</accession>
<dbReference type="AlphaFoldDB" id="Q8S0J5"/>